<dbReference type="InterPro" id="IPR001646">
    <property type="entry name" value="5peptide_repeat"/>
</dbReference>
<dbReference type="EMBL" id="FXWV01000024">
    <property type="protein sequence ID" value="SMR78468.1"/>
    <property type="molecule type" value="Genomic_DNA"/>
</dbReference>
<feature type="domain" description="RapA2 cadherin-like" evidence="2">
    <location>
        <begin position="7148"/>
        <end position="7220"/>
    </location>
</feature>
<feature type="domain" description="RapA2 cadherin-like" evidence="2">
    <location>
        <begin position="7043"/>
        <end position="7115"/>
    </location>
</feature>
<dbReference type="InterPro" id="IPR051082">
    <property type="entry name" value="Pentapeptide-BTB/POZ_domain"/>
</dbReference>
<dbReference type="Proteomes" id="UP001159257">
    <property type="component" value="Unassembled WGS sequence"/>
</dbReference>
<feature type="region of interest" description="Disordered" evidence="1">
    <location>
        <begin position="7361"/>
        <end position="7394"/>
    </location>
</feature>
<reference evidence="3 4" key="1">
    <citation type="submission" date="2017-05" db="EMBL/GenBank/DDBJ databases">
        <authorList>
            <person name="Varghese N."/>
            <person name="Submissions S."/>
        </authorList>
    </citation>
    <scope>NUCLEOTIDE SEQUENCE [LARGE SCALE GENOMIC DNA]</scope>
    <source>
        <strain evidence="3 4">CGMCC 1.7287</strain>
    </source>
</reference>
<feature type="compositionally biased region" description="Polar residues" evidence="1">
    <location>
        <begin position="7365"/>
        <end position="7393"/>
    </location>
</feature>
<feature type="region of interest" description="Disordered" evidence="1">
    <location>
        <begin position="4444"/>
        <end position="4472"/>
    </location>
</feature>
<feature type="compositionally biased region" description="Low complexity" evidence="1">
    <location>
        <begin position="4460"/>
        <end position="4472"/>
    </location>
</feature>
<gene>
    <name evidence="3" type="ORF">SAMN04487964_1241</name>
</gene>
<evidence type="ECO:0000256" key="1">
    <source>
        <dbReference type="SAM" id="MobiDB-lite"/>
    </source>
</evidence>
<dbReference type="Pfam" id="PF00805">
    <property type="entry name" value="Pentapeptide"/>
    <property type="match status" value="4"/>
</dbReference>
<dbReference type="Gene3D" id="2.60.40.10">
    <property type="entry name" value="Immunoglobulins"/>
    <property type="match status" value="7"/>
</dbReference>
<evidence type="ECO:0000313" key="4">
    <source>
        <dbReference type="Proteomes" id="UP001159257"/>
    </source>
</evidence>
<dbReference type="InterPro" id="IPR010221">
    <property type="entry name" value="VCBS_dom"/>
</dbReference>
<dbReference type="PANTHER" id="PTHR14136:SF17">
    <property type="entry name" value="BTB_POZ DOMAIN-CONTAINING PROTEIN KCTD9"/>
    <property type="match status" value="1"/>
</dbReference>
<feature type="region of interest" description="Disordered" evidence="1">
    <location>
        <begin position="7420"/>
        <end position="7513"/>
    </location>
</feature>
<feature type="domain" description="RapA2 cadherin-like" evidence="2">
    <location>
        <begin position="6833"/>
        <end position="6905"/>
    </location>
</feature>
<dbReference type="PRINTS" id="PR00313">
    <property type="entry name" value="CABNDNGRPT"/>
</dbReference>
<dbReference type="InterPro" id="IPR018247">
    <property type="entry name" value="EF_Hand_1_Ca_BS"/>
</dbReference>
<organism evidence="3 4">
    <name type="scientific">Marinobacterium sediminicola</name>
    <dbReference type="NCBI Taxonomy" id="518898"/>
    <lineage>
        <taxon>Bacteria</taxon>
        <taxon>Pseudomonadati</taxon>
        <taxon>Pseudomonadota</taxon>
        <taxon>Gammaproteobacteria</taxon>
        <taxon>Oceanospirillales</taxon>
        <taxon>Oceanospirillaceae</taxon>
        <taxon>Marinobacterium</taxon>
    </lineage>
</organism>
<dbReference type="InterPro" id="IPR011049">
    <property type="entry name" value="Serralysin-like_metalloprot_C"/>
</dbReference>
<feature type="non-terminal residue" evidence="3">
    <location>
        <position position="1"/>
    </location>
</feature>
<protein>
    <submittedName>
        <fullName evidence="3">VCBS repeat-containing protein</fullName>
    </submittedName>
</protein>
<comment type="caution">
    <text evidence="3">The sequence shown here is derived from an EMBL/GenBank/DDBJ whole genome shotgun (WGS) entry which is preliminary data.</text>
</comment>
<feature type="domain" description="RapA2 cadherin-like" evidence="2">
    <location>
        <begin position="6938"/>
        <end position="7010"/>
    </location>
</feature>
<dbReference type="InterPro" id="IPR013783">
    <property type="entry name" value="Ig-like_fold"/>
</dbReference>
<dbReference type="SUPFAM" id="SSF141571">
    <property type="entry name" value="Pentapeptide repeat-like"/>
    <property type="match status" value="2"/>
</dbReference>
<dbReference type="SUPFAM" id="SSF51120">
    <property type="entry name" value="beta-Roll"/>
    <property type="match status" value="5"/>
</dbReference>
<feature type="compositionally biased region" description="Low complexity" evidence="1">
    <location>
        <begin position="7462"/>
        <end position="7473"/>
    </location>
</feature>
<evidence type="ECO:0000313" key="3">
    <source>
        <dbReference type="EMBL" id="SMR78468.1"/>
    </source>
</evidence>
<accession>A0ABY1S4K1</accession>
<evidence type="ECO:0000259" key="2">
    <source>
        <dbReference type="Pfam" id="PF17803"/>
    </source>
</evidence>
<dbReference type="Gene3D" id="2.150.10.10">
    <property type="entry name" value="Serralysin-like metalloprotease, C-terminal"/>
    <property type="match status" value="2"/>
</dbReference>
<sequence>NFDFSGANLAGANFRGLDLSGVDFSGANLTGALFDGASLLRKAIFDGAILTGIDWSGIDLRGIDFSGVDLSGTDFSGFDLSRINLHGANLSGVNFSGANLRWADLVGSNLSGANLSNALALDVNWSSWFSSDLRFDLDTNLTGMIVDVDLRSLFGSKASSASRLSSGLDLSGWSVKDWSGWDLSGLDFSGVNLSGFDLSGVNLRGVVFDGSNLTGVNLSKALALDVDWSNVTGTLANITGMLSRISLGSLPSATTGSATTWASGIDLSGFDFSGWDLSGLDFSGINLGSLKLGWSTLSNVNFTGATFGAVDWTGSRWSDVTLPSGVLSGIFRNVDFGNFSFNSNITWSLSGADFVGIDLTGVSGIGNFLTNIRSAWTSGGSSTPLDFGWVDFSGLDLSALTSLSADLFQFGSFRGADFSGMKLPNIGMDWNFSGLDLSLGNWDGLTIDGTYKLNLDGARLLGAALDIGSYIGSAAGAFYDALTSFGAATAEFITSLNMDQAVLDNVFDEPLDGPRIAISPMFDTSGSEVILGFNLISNIDQLFNFGFDFALGDVLTLGADGLGRFVLALDLDAGIAVATRTGSTPVGDIPLPEPGDSDIFFNLNRFDTGVALDLFNIEAILSAADFANAGITEGEFSVRVAASITAEDPDNSDGKGRITLSDLSAAGFDGVFDLTPAMSLAGRFVLGGDLGGFNVSDWGNPVLTITSNIVNGTFAPDYFFDVSIDAATVRANLEDLFAKVASVGSSLDGSSFLDSVLPFLDKSLGDMLKSEDGRTLGDLLSFQRVSVDASGNEVRTSVLDDYYASAGDHTYSGLINWLRDFLGATGVYSDLESLLPNQYGESQQGPFTIGGGLFIDDQNEIQHLSVDAGATGGSFSLSFSQGGASYNTAAINYDPTDTAATATAIKNALWAEMGALFDAEADLTVVYDAVAGAYAIAFGGNWAGTNVSQLRVDGSNLTGGQARITTAQQGGSRGLSLDLGLNLGKMLSLPFNLGTGLEELGFALKGDGTLDLDALVNLDLSFGLAFDSLADLTTGDSYFFQARDISAQVVAGTDSFNAGVSLGVLDAEIDNGSVHFVADASVNVKDSVAADAVGQRVSLADFLAASSMSDLIDAQATIWAEADFPLKANLFGGDLTKLTGGENPSIEVYWGSEAVPIDMELISGTDPVIVKKNLTNLASLTNMTPAMMVQMLVNIGDFLNQFRDSEAFQIPIPFTGSDLGDAFDFAYGWTKVLNEKLQGVLSFDLTSEEPISPRLSGDVAFDLVLQRPGDLAPSLYTVTLLQAETSGFTHINELAEYISGRIAEATNGALQLQDSLPQWVSETTETDTTNTDSSSNSSAAVTGTAANVTEGQAGGEPVNAELRFELGTATGTLSLAYKDRAEQNLAITASMSDIEIANALAETFATATGTVADNIQITGSRGEGFRIEFAGAVSGRAFTADDFTYSMDVPSTATSSVTETVASSTGSSETQVLAISGYASGKFELQLMGQTTDPIRYIADPTGNLQAKMIRQALEKIAGVGNVKVTFPQKDPLDPTGKKLNYGSAPKFLIEFQGELANKDVPKMSVYYGSMKAGTYVPSGETRGVTIVELEQGQNASGEVQTLTVNADPSNPARFDLSWSYGGTTWSTGASGTLSSDMSASALKTALLNATSGGSKLGDLTGLEIGVKQVTSGSWEISFGGVADGQNLAQLTVTNLTNATTPDVSLGTSREAYLRNEVQDILLGASVGDYRIQLGNGGTLSESFAATASAAELQAILEALPEVGVGNVKVTGDAQRWSVEFTGRLAGQNLPALQLTPLQSIALEPVMAAVGETVSQVVEIKFADESTYSVSVDIANMSVADAQQALLGALEQLEGVGAGNVSLIAVDTPEGEDQRWDVMFVGDLAGKTIQALNLNVTLTVTAGGSTESTNSQIEGQEILSSLIQVGTSELRPKNDGLTWGKLNIRPVNVDDFVYVGIIPSAGVLIEPVLAGGEASGLNEVQRLTVNDAVSGSYTLSLAFSGGEPLQTGPISANADAATIQSALNAALGSNGSVTVALANDQQNNVFEITFGGALAKTDVPLLDAEFSELRAFAGAEAVTYTLQDGQAQSDERVARDEVQRLTFNNVTGGRYSLMMEVDGSYYNLQEPLEVLPAEADLDAWLTEQGIDATGLSLHEKRAMELQKALKLAFSSGTRAIADVDVSVVAVPGETASAFSYDIQFSGALGDRNLPTLLVFHGLQSVDTTTDYGNGSQALGFGDYGRKAETEIGPKFNTLEDFATVLADAINELLPSGETFNIAARFDPVAMDFMFDVSLSPSLPALELPLGLSIDDLDPLASLDLSGLLAINGGVDLTTTIGLDFNRPQNFQITSGVLMSAELMGNVSGGVNTGFGQFLQDPAKAYDPEPYQKDPDTGDVILDGNGDPVANSNYNPTVDASFSVRFDNDSYTVTIAAADQKDNTSLDHLLADIRAALSGTSVHAKSALSLLGYQNLGQAIDLSLDTGANQLALTFYGKTITEVAIAPDQGATVSAFESLFGTATLKAQIQMSKVSLPGSLTLDNGSAFDLIIDGADDQSTDGITTATHDNRITVGILQGTYTPEELKSALNSALAAISGSALGPLESKVGNLGQALSFDLGTAADGKPVLILNTLGEHIASLRFAAQDHDPLVRHFGFVADALNKAGGVSVYLEDTLVGARLVAGVEQFEGSASIGFVDLSMENMLAQIDAGVNVRLLDGPDGTPGGRVYLDELIDAATLKNSLLGMRGDFNLTAGGTKALIAAPSGGETGVLSEDVGLAITLESESLNEGRPIELQVKLLASATLGNSSVADLANDLNTAIDAAIDRWSNENAGKLTSQQVADLKSHTWVSAGDLQRYDFLEKETFVTPNAALHFVAPTLASMRVEGRRLLNEYISPVTFSDSNYTIGSQPMANLIIDGISLDAGDLSLLPPDVDPRIEISLPIIDVWNGALSLSEAVDVRVIGADALTGFGDLSWVQIIEGLRMASNLLSQFETFSFLDQDIPVIDLSVNDMFDIAVELARAVEEVGNNPATGVGQLQEVLADSFGLPIYDPSRPDVFGVSLEYDAASNAVMLNIPYEIDLLDKTYPIALDLATLGELIGGSALKDLMGSVGSIVDVGGDALVNLQSTAMINIALGLDLASGAMFVYDYFDGGTTDNLDDDTGTFARLGMEVNGTALAFNASLGLFSLDVKDGTADIVAQAGVYLGDDPNGAAGQGDGRHYLGSAISILTLQDGESVALIWDTTSTPTGFTLSGQGTTADAWTVKADKDDAFRLHFTVGGEHYYTQSLARSFDAETVQAYVEEALLFGGKALKGAVSVEQIDADDPSMGWKIVVSGAGFDGKTLDLGVQQLRSEADGGPLGELNEMQWVRIPSGSGGTFTLSATVDGKTYTTGNIDWNAGATAVATALRTALTTGPNAIAGADVSVSLHNAAKPQDGWEIEFTGTLAGRGLPLLEADSGALTHQGAVTAIPVVVSNSAGVVNQTRLMMVAATGGTFDLSFTYGSTTQTLTNLAWDITAEELQSALNTKMGGGYTGIVVANDNDNGGFLISFDGAALVGKGVTVSVDGSKLTSSPFGALFRDVTVDFEGSANVMLPGYVTLPNEIFMLGRELGLIDSSLSNPIYLGDIEIQINSLNDLMNGLIAGESVSSVQFTTAGDYDTAYTLNYRLPDLGGMFDLFKLNNPLIRLIRDPSVIVDGIDYALKGIQQSLDAIASLPLPLIGDQLAKGAKFIADFRGSVITEIQNFIDSALEEYGGMENALRMTLYSVFTNDSNNDGIINPLSMDQWIEAEIDGTAIADRGGDNPFLNYLKDYNGDGVVTADDIVVEYLAFGSLSPAGVAAGTRLGYTLAGRTSDERGDYVGGDIVPVGTYDPLAEAGALQFRMNLGQSLLSREVDLSFDIGLPGLSLDVDGGIGLDLGWDFFFGFGVNVEEGLYLISEMPGNAGLDDAALTQSSYDLITQSGKQPSDSLKETTLISLAQPASDAGTFDLTFGDGSTSWTVSGLDSSTLTATTLQQQLNAKVAPDYTGIRVTESGGNWIIDFGGSSLSGKTVTLSNTLGQTPETLREPTDPETVSAEMFVTRPISSQGTFDLSFSDGSKSWNLTAVSNSTTAALLQTLLNEKVAADYTGITVVDQGDSWKITFGGTSLQGKDVGVSGTFQAIQDPALNPLIDNPWDLPSTNPAVNELSIVFNAYLAGVPEDPASMSAKIFFVAGKVTDYLPSDTIVDRNGDVYSNYSPFGDEVGARTYFRGEYAINMTDRNSDGRLTFAEMTAGKFSDNFRSQFTGAAQANFHLELTIPNTPLPRIIGDFHMTWALNSASVPVGYGDMFSTQPQVWITDLALDVGSLLSDFLGPIVKEIQQVTQPLQPIIDGLQEPIPGLSELAGKNYSLLDLATDLGSGNKNVEFIVNFIYMLDLFNSIPTDADGLIIPIGRVFSFGGNLNDSSSRKSASLSGSVNKTDTAMSQSSGGSTTGTQSFMGKLKDPNNAFKIPILSDLSLVLDLIMGKPVDLVTFTPPDLGVDVEIDVGSYVYPGVKAGIRGGIDVDVALTLGFDTYGIIKFFDSDNPLHILEGFYVSDNFVNGVDKPEIVLNVFAEIYAELNIGLARAGASGGIELTGELDFWDENGPGANDGKFRALEILNQLQCEPFNPFNLFEANLRASAYAKVYVDIQSLVAGWQSVYNQKIFEIELFEPIVWTPKPCMPILASDDNGDGTLVLHMGDNALLPSDASVDFNIAAMMEGKGAVDRKYRNIEDGDEKFVLKQVGNGEVEITATLNGTEYTVTYTGVKRIVGFTGRGNDTVDASGLNDIDVVLLAGDGTDTLTGSVIDDVLIGGSGTSSLIGGDGDDLLIARSGKTAMEGSDGADSYRFIGNWGTATINDKDVGGTANVLDFSDQTGALVLDTYNGKVTQGSSKVSWDSKTEIGLIAGGSGDDTVDMSYESNKLHIQVADVYPAMAAIEASLNTNAQTRLTDTDSSGLNDGVITGISSGAVNNEDAPVSSYGDRVLRFVGFENLIGGVKSDIFAFEDKAAISGSLYGGAASGVGLNTTFEREGVRNTIDFSDYTTAVSINTSGSEYTLPDGFTTVAGAATVASGSRINTSATNVTIRGFHNIIGGKGNDVLVGDKRQNQIFGMQGNDTLISTQGGDLLVADTLVVEDTGKTIESLTTALVDRPAWTQLPSREWTWFDATIHSTSLNGTGEVLIGGLGDDVLLGSLGLDRLYTGDGNDILAGDLARMSFDSTGALVSAEVDETLDAGFGAADYIEGLNGDHVVIGGAGADVIKLGNGDNLVLADEGYLSLDPISGRALDVRTLTSGYGDADTVTLGSGSNIVLGGAGGDSITATEGDAERNIIIGDHGRIQFSLAEVDDHRLSELTSQTTVTTGGNDIITLGTGDAVVVGGRGADSITLAVTGGAATGNSERLIAGDHADILFDTYGLMTAFRSTDTTAATAGADQIRIGSGSDNAARDLGRNFIIGGLDNDRILVAAHVDTDGRLVRSEASSEDVVLGDNGEILRVASTDTRPNVMLAVNSTETDKGGNDQIVSANGNKLVVGGFGADTVNLFDGTHLVMGDNASFLFDSVAENGVLRSATSIDTVLGGADTITLREGYKLVAGGIGADTIRIDATTTADASGAGWSTGGEYLGGTSLLSGVVGIAAVLPSPTTTSAQIENRGRSGRFIAGDNAEFLFDTRGGLTTQRTLDQIAATGGDDTIVIGADNTTATLGFNLVMAGMGSDTVEIEPGSLSESVVLGDNGEYLRQPQSYLLTAVRSTVTGSGGSDSILLGSGRHMVIGGQGADTVDIRSSDARAAADGSSNRMLVAGDSAELIFSSDALVSMTSLATNSGGDDILTVQEGDLALIGGFGRDLISINANTTAVRALAGDNARFEFAPTDQPEAQVESLTRMVSTDLQAATGGDDQIRVGLAGSITGVMGEVLAIGGIGADRININGARARATLIGDNGEIRRQAGLFENGGAQRESVSSFDFTLGADDILTTVAGDAAIIGGSGSDQIRAGRGDTLIAGDHARMLFGANGAIELMTSLGTSIGGNDSIQMGGGDLTLNDGDKVVIGGFGADTITLSADVATAGETRERTIAGDNANIAFDVLGRLLNFATLDGDISTGGNDSITLTLSGDDQNAGAIAEYQVIAGGVADDTIRVQTGVRTEDVISGDNLDYRRLVAADGMRQHLFAGVIQPTLGGADQIVTAGGDKLIFGGAGSDSLTAFTGALDESVIFGDAGDAAFEQYIDANGFDRTRLQQLMTTSATSGAVDTIVLGSGDAAVFGGAGADQIRISSTDQNRRLVAGDEAQVNYDLGVPVLMQSTDNSSVATGLPGNQFILPDAGTNFLIGGLSIDTLVGSIGDSHRLLPGTGSINLLSKVVSVVVLGEAGEMGIFADREYASGANDELLISGATLVKGDTGGGTGGGDSYTYYGEGSVTEDRVDSVSGRIAYPALTGGFATFNAASNSQQGQYGYLTVFENGGWRYDLGHDANGFSEVVNAQVQALKDGDQRVEYFTVTTTDGSTTTVTIDVLGTTDAPESVSASLTEDDALVDTASGRLVDGADAELKTRYFEMDTQTAFGRFTLTADGQWQYLINNSAAAVQALRAGERATDTLVVTTLDGSTASVNVELVGTNDGAVIDGTEPTQVTVVEVADNAAADQLLSTSGQLSVSDVDAGEAFFDAGVSILSANALGELSIAADGSWKYVVRNGDIQHLNAGEVRIERFQVSSADGSASRTLEIRIEGRNNTAVIADPGNPQVVEDQLTQLSGVLSITDADAGQSQFVAQDSSSAYGRFVIDANGNWTYSLDNASVAVQQLTSADQLNDSFTLVSADGTTRTFTLSIQGSDDQPVITPAASDGALAVLTEDQQLLASGVLAISDADAGQAQFVAQDSTSAYGRFILNADGSWSYALDNTGAAVQGLITGEQVTDQFTVVTADGTTETFSFTIQGQDDQPVITPAAGDGALAVLSEDQQLLASGVLAISDADAGQAQFVAQDSTSAYGRFILNADGSWSYALDNIGAAVQGLITGEQVTDQFTVVTADGTTETFSFTIQGQDDQPVVTPAAGDGALAVLSEDQQLLASGVLAISDVDAGQARFVAQDSTSAYGRFILNADGSWSYTLDNASTAVQALGAGVSVTDSFMIETADGSVQQFSFRIDGQDDAPVVTPDSAAGPIASLVESLVMSQSGRLEVADADAGESAFQPMSQTTAYGTLTLTASGNWTYQLDPASQALADLARDETVEEQFMLTTADGSEVVVRVLITGYLNVAQNQAGFELDQAEVTDTATTTPTSGTVSPTSGSGNLLEELQDGGSTMTSDGTSTEIQTVVFSAATLGDSLFMPTQGSVPVISGSSLGDSVDTAPGLLDSGVNLSSGSAASNPVPSEQPAVDSTGSNETVNEPVAPAVQTSGSLPGEQPIAAEAAQAATVLTPPSTVVDDEDDEDKRNRAQDSGEADGETSVQDELPEQEGVAGGAAAESSADETDEPQEAEAETEEQPEGAPNEEAPASPDDAQPENAGLTALEGVSLASSLAVAKSGALGGNGRIRWSWERAEA</sequence>
<dbReference type="PANTHER" id="PTHR14136">
    <property type="entry name" value="BTB_POZ DOMAIN-CONTAINING PROTEIN KCTD9"/>
    <property type="match status" value="1"/>
</dbReference>
<feature type="compositionally biased region" description="Acidic residues" evidence="1">
    <location>
        <begin position="7474"/>
        <end position="7492"/>
    </location>
</feature>
<dbReference type="Gene3D" id="2.160.20.80">
    <property type="entry name" value="E3 ubiquitin-protein ligase SopA"/>
    <property type="match status" value="4"/>
</dbReference>
<proteinExistence type="predicted"/>
<keyword evidence="4" id="KW-1185">Reference proteome</keyword>
<feature type="region of interest" description="Disordered" evidence="1">
    <location>
        <begin position="1321"/>
        <end position="1341"/>
    </location>
</feature>
<feature type="domain" description="RapA2 cadherin-like" evidence="2">
    <location>
        <begin position="6732"/>
        <end position="6800"/>
    </location>
</feature>
<name>A0ABY1S4K1_9GAMM</name>
<dbReference type="NCBIfam" id="TIGR01965">
    <property type="entry name" value="VCBS_repeat"/>
    <property type="match status" value="8"/>
</dbReference>
<dbReference type="Pfam" id="PF17803">
    <property type="entry name" value="Cadherin_4"/>
    <property type="match status" value="5"/>
</dbReference>
<dbReference type="PROSITE" id="PS00018">
    <property type="entry name" value="EF_HAND_1"/>
    <property type="match status" value="2"/>
</dbReference>
<dbReference type="InterPro" id="IPR040853">
    <property type="entry name" value="RapA2_cadherin-like"/>
</dbReference>